<keyword evidence="6" id="KW-0539">Nucleus</keyword>
<keyword evidence="11" id="KW-1185">Reference proteome</keyword>
<dbReference type="InterPro" id="IPR019775">
    <property type="entry name" value="WD40_repeat_CS"/>
</dbReference>
<keyword evidence="4 7" id="KW-0853">WD repeat</keyword>
<feature type="repeat" description="WD" evidence="7">
    <location>
        <begin position="374"/>
        <end position="416"/>
    </location>
</feature>
<name>A0ABD2PRF4_9PLAT</name>
<evidence type="ECO:0000256" key="6">
    <source>
        <dbReference type="ARBA" id="ARBA00023242"/>
    </source>
</evidence>
<evidence type="ECO:0000256" key="4">
    <source>
        <dbReference type="ARBA" id="ARBA00022574"/>
    </source>
</evidence>
<dbReference type="InterPro" id="IPR015943">
    <property type="entry name" value="WD40/YVTN_repeat-like_dom_sf"/>
</dbReference>
<evidence type="ECO:0000259" key="9">
    <source>
        <dbReference type="SMART" id="SM01035"/>
    </source>
</evidence>
<evidence type="ECO:0000256" key="3">
    <source>
        <dbReference type="ARBA" id="ARBA00022552"/>
    </source>
</evidence>
<dbReference type="InterPro" id="IPR028598">
    <property type="entry name" value="BOP1/Erb1"/>
</dbReference>
<dbReference type="Pfam" id="PF00400">
    <property type="entry name" value="WD40"/>
    <property type="match status" value="1"/>
</dbReference>
<dbReference type="SMART" id="SM00320">
    <property type="entry name" value="WD40"/>
    <property type="match status" value="1"/>
</dbReference>
<dbReference type="SUPFAM" id="SSF50978">
    <property type="entry name" value="WD40 repeat-like"/>
    <property type="match status" value="1"/>
</dbReference>
<sequence>MNEVVSTKKDEYDFDSSDEEDVRNTVGNIPLKWYEDLAHLGYDTSGRPLMKPNVYMDKSDAIDNFLATADSSHAGSDARWRTVIDPQTGQAVVLTDGDLNIVTKMAKGKGVLAQGEEPYPEWKEFISSNMELMPISAAPPSKRTFIPSISDKRLVSRMVHAMKMGHMKCNLPSWTVHDLDNQEDLNRYSAYETSGNQGAIDSDDEGDVLGLGNALLASQVFPDVWDDSAKNDYADDPWRQTLPPSLRGERPKRHNPYLRPAQEALPGHSASYNPPEEFLLTQQEKDKLFETWKEQKSEGLVNKSMPLFPKKYDCIRRVPFSLHYLNDRAARVRDLVMATRFVKAMVDTTPEAMLPKIPSLSELRPYPSKLGIVYKGHAGRVTSVDLSPCGNWLASACPADGTVRVWEVATNYCFRVYPLVIPASNTCSSERPLALVRWNPTPRLHLLAAAFGKRVFIINPALGDRVVVKQTSQFLLDSWTNSQSEAKPLQPRRKTHLPTTQVSVHTSDAPVQVSWWRDSGERKPQVSARRRPTPGYLDWRGAKETPGVVFHSQKAFQCFSTNQVISPITYQLVF</sequence>
<evidence type="ECO:0000256" key="7">
    <source>
        <dbReference type="PROSITE-ProRule" id="PRU00221"/>
    </source>
</evidence>
<dbReference type="Pfam" id="PF08145">
    <property type="entry name" value="BOP1NT"/>
    <property type="match status" value="1"/>
</dbReference>
<evidence type="ECO:0000256" key="8">
    <source>
        <dbReference type="SAM" id="MobiDB-lite"/>
    </source>
</evidence>
<dbReference type="PROSITE" id="PS50082">
    <property type="entry name" value="WD_REPEATS_2"/>
    <property type="match status" value="1"/>
</dbReference>
<evidence type="ECO:0000256" key="2">
    <source>
        <dbReference type="ARBA" id="ARBA00022517"/>
    </source>
</evidence>
<evidence type="ECO:0000313" key="10">
    <source>
        <dbReference type="EMBL" id="KAL3310067.1"/>
    </source>
</evidence>
<evidence type="ECO:0000256" key="1">
    <source>
        <dbReference type="ARBA" id="ARBA00004604"/>
    </source>
</evidence>
<dbReference type="PANTHER" id="PTHR17605:SF0">
    <property type="entry name" value="RIBOSOME BIOGENESIS PROTEIN BOP1"/>
    <property type="match status" value="1"/>
</dbReference>
<dbReference type="InterPro" id="IPR001680">
    <property type="entry name" value="WD40_rpt"/>
</dbReference>
<dbReference type="GO" id="GO:0006364">
    <property type="term" value="P:rRNA processing"/>
    <property type="evidence" value="ECO:0007669"/>
    <property type="project" value="UniProtKB-KW"/>
</dbReference>
<reference evidence="10 11" key="1">
    <citation type="submission" date="2024-11" db="EMBL/GenBank/DDBJ databases">
        <title>Adaptive evolution of stress response genes in parasites aligns with host niche diversity.</title>
        <authorList>
            <person name="Hahn C."/>
            <person name="Resl P."/>
        </authorList>
    </citation>
    <scope>NUCLEOTIDE SEQUENCE [LARGE SCALE GENOMIC DNA]</scope>
    <source>
        <strain evidence="10">EGGRZ-B1_66</strain>
        <tissue evidence="10">Body</tissue>
    </source>
</reference>
<evidence type="ECO:0000256" key="5">
    <source>
        <dbReference type="ARBA" id="ARBA00022737"/>
    </source>
</evidence>
<gene>
    <name evidence="10" type="primary">BOP1_2</name>
    <name evidence="10" type="ORF">Ciccas_011373</name>
</gene>
<accession>A0ABD2PRF4</accession>
<feature type="region of interest" description="Disordered" evidence="8">
    <location>
        <begin position="232"/>
        <end position="253"/>
    </location>
</feature>
<keyword evidence="3" id="KW-0698">rRNA processing</keyword>
<comment type="caution">
    <text evidence="10">The sequence shown here is derived from an EMBL/GenBank/DDBJ whole genome shotgun (WGS) entry which is preliminary data.</text>
</comment>
<dbReference type="AlphaFoldDB" id="A0ABD2PRF4"/>
<proteinExistence type="predicted"/>
<feature type="region of interest" description="Disordered" evidence="8">
    <location>
        <begin position="1"/>
        <end position="21"/>
    </location>
</feature>
<keyword evidence="5" id="KW-0677">Repeat</keyword>
<dbReference type="PANTHER" id="PTHR17605">
    <property type="entry name" value="RIBOSOME BIOGENESIS PROTEIN BOP1 BLOCK OF PROLIFERATION 1 PROTEIN"/>
    <property type="match status" value="1"/>
</dbReference>
<feature type="compositionally biased region" description="Basic and acidic residues" evidence="8">
    <location>
        <begin position="1"/>
        <end position="11"/>
    </location>
</feature>
<feature type="domain" description="BOP1 N-terminal" evidence="9">
    <location>
        <begin position="34"/>
        <end position="367"/>
    </location>
</feature>
<feature type="compositionally biased region" description="Acidic residues" evidence="8">
    <location>
        <begin position="12"/>
        <end position="21"/>
    </location>
</feature>
<evidence type="ECO:0000313" key="11">
    <source>
        <dbReference type="Proteomes" id="UP001626550"/>
    </source>
</evidence>
<dbReference type="PROSITE" id="PS00678">
    <property type="entry name" value="WD_REPEATS_1"/>
    <property type="match status" value="1"/>
</dbReference>
<organism evidence="10 11">
    <name type="scientific">Cichlidogyrus casuarinus</name>
    <dbReference type="NCBI Taxonomy" id="1844966"/>
    <lineage>
        <taxon>Eukaryota</taxon>
        <taxon>Metazoa</taxon>
        <taxon>Spiralia</taxon>
        <taxon>Lophotrochozoa</taxon>
        <taxon>Platyhelminthes</taxon>
        <taxon>Monogenea</taxon>
        <taxon>Monopisthocotylea</taxon>
        <taxon>Dactylogyridea</taxon>
        <taxon>Ancyrocephalidae</taxon>
        <taxon>Cichlidogyrus</taxon>
    </lineage>
</organism>
<dbReference type="InterPro" id="IPR036322">
    <property type="entry name" value="WD40_repeat_dom_sf"/>
</dbReference>
<protein>
    <submittedName>
        <fullName evidence="10">Ribosome biogenesis protein 1</fullName>
    </submittedName>
</protein>
<dbReference type="Proteomes" id="UP001626550">
    <property type="component" value="Unassembled WGS sequence"/>
</dbReference>
<keyword evidence="2" id="KW-0690">Ribosome biogenesis</keyword>
<dbReference type="Gene3D" id="2.130.10.10">
    <property type="entry name" value="YVTN repeat-like/Quinoprotein amine dehydrogenase"/>
    <property type="match status" value="1"/>
</dbReference>
<comment type="subcellular location">
    <subcellularLocation>
        <location evidence="1">Nucleus</location>
        <location evidence="1">Nucleolus</location>
    </subcellularLocation>
</comment>
<dbReference type="InterPro" id="IPR012953">
    <property type="entry name" value="BOP1_N_dom"/>
</dbReference>
<dbReference type="GO" id="GO:0005730">
    <property type="term" value="C:nucleolus"/>
    <property type="evidence" value="ECO:0007669"/>
    <property type="project" value="UniProtKB-SubCell"/>
</dbReference>
<dbReference type="EMBL" id="JBJKFK010003274">
    <property type="protein sequence ID" value="KAL3310067.1"/>
    <property type="molecule type" value="Genomic_DNA"/>
</dbReference>
<dbReference type="SMART" id="SM01035">
    <property type="entry name" value="BOP1NT"/>
    <property type="match status" value="1"/>
</dbReference>